<dbReference type="Proteomes" id="UP000215914">
    <property type="component" value="Chromosome 17"/>
</dbReference>
<reference evidence="2" key="1">
    <citation type="journal article" date="2017" name="Nature">
        <title>The sunflower genome provides insights into oil metabolism, flowering and Asterid evolution.</title>
        <authorList>
            <person name="Badouin H."/>
            <person name="Gouzy J."/>
            <person name="Grassa C.J."/>
            <person name="Murat F."/>
            <person name="Staton S.E."/>
            <person name="Cottret L."/>
            <person name="Lelandais-Briere C."/>
            <person name="Owens G.L."/>
            <person name="Carrere S."/>
            <person name="Mayjonade B."/>
            <person name="Legrand L."/>
            <person name="Gill N."/>
            <person name="Kane N.C."/>
            <person name="Bowers J.E."/>
            <person name="Hubner S."/>
            <person name="Bellec A."/>
            <person name="Berard A."/>
            <person name="Berges H."/>
            <person name="Blanchet N."/>
            <person name="Boniface M.C."/>
            <person name="Brunel D."/>
            <person name="Catrice O."/>
            <person name="Chaidir N."/>
            <person name="Claudel C."/>
            <person name="Donnadieu C."/>
            <person name="Faraut T."/>
            <person name="Fievet G."/>
            <person name="Helmstetter N."/>
            <person name="King M."/>
            <person name="Knapp S.J."/>
            <person name="Lai Z."/>
            <person name="Le Paslier M.C."/>
            <person name="Lippi Y."/>
            <person name="Lorenzon L."/>
            <person name="Mandel J.R."/>
            <person name="Marage G."/>
            <person name="Marchand G."/>
            <person name="Marquand E."/>
            <person name="Bret-Mestries E."/>
            <person name="Morien E."/>
            <person name="Nambeesan S."/>
            <person name="Nguyen T."/>
            <person name="Pegot-Espagnet P."/>
            <person name="Pouilly N."/>
            <person name="Raftis F."/>
            <person name="Sallet E."/>
            <person name="Schiex T."/>
            <person name="Thomas J."/>
            <person name="Vandecasteele C."/>
            <person name="Vares D."/>
            <person name="Vear F."/>
            <person name="Vautrin S."/>
            <person name="Crespi M."/>
            <person name="Mangin B."/>
            <person name="Burke J.M."/>
            <person name="Salse J."/>
            <person name="Munos S."/>
            <person name="Vincourt P."/>
            <person name="Rieseberg L.H."/>
            <person name="Langlade N.B."/>
        </authorList>
    </citation>
    <scope>NUCLEOTIDE SEQUENCE [LARGE SCALE GENOMIC DNA]</scope>
    <source>
        <strain evidence="2">cv. SF193</strain>
    </source>
</reference>
<proteinExistence type="predicted"/>
<name>A0A251RLI4_HELAN</name>
<dbReference type="EMBL" id="CM007906">
    <property type="protein sequence ID" value="OTF85156.1"/>
    <property type="molecule type" value="Genomic_DNA"/>
</dbReference>
<keyword evidence="2" id="KW-1185">Reference proteome</keyword>
<dbReference type="InParanoid" id="A0A251RLI4"/>
<accession>A0A251RLI4</accession>
<sequence length="101" mass="11461">MVLGVGTDLKFTKPVYFRYRFCTGIHRFLPSNTGAVPVPTGTEPYHTRYIRYRYPLLGILVTVFSVPVGTELIKSCSNAAMQVIAPFRLLFIHTVSKLYFV</sequence>
<organism evidence="1 2">
    <name type="scientific">Helianthus annuus</name>
    <name type="common">Common sunflower</name>
    <dbReference type="NCBI Taxonomy" id="4232"/>
    <lineage>
        <taxon>Eukaryota</taxon>
        <taxon>Viridiplantae</taxon>
        <taxon>Streptophyta</taxon>
        <taxon>Embryophyta</taxon>
        <taxon>Tracheophyta</taxon>
        <taxon>Spermatophyta</taxon>
        <taxon>Magnoliopsida</taxon>
        <taxon>eudicotyledons</taxon>
        <taxon>Gunneridae</taxon>
        <taxon>Pentapetalae</taxon>
        <taxon>asterids</taxon>
        <taxon>campanulids</taxon>
        <taxon>Asterales</taxon>
        <taxon>Asteraceae</taxon>
        <taxon>Asteroideae</taxon>
        <taxon>Heliantheae alliance</taxon>
        <taxon>Heliantheae</taxon>
        <taxon>Helianthus</taxon>
    </lineage>
</organism>
<evidence type="ECO:0000313" key="1">
    <source>
        <dbReference type="EMBL" id="OTF85156.1"/>
    </source>
</evidence>
<gene>
    <name evidence="1" type="ORF">HannXRQ_Chr17g0536921</name>
</gene>
<evidence type="ECO:0000313" key="2">
    <source>
        <dbReference type="Proteomes" id="UP000215914"/>
    </source>
</evidence>
<protein>
    <submittedName>
        <fullName evidence="1">Uncharacterized protein</fullName>
    </submittedName>
</protein>
<dbReference type="AlphaFoldDB" id="A0A251RLI4"/>